<keyword evidence="1" id="KW-0677">Repeat</keyword>
<dbReference type="FunFam" id="1.25.40.10:FF:000380">
    <property type="entry name" value="Pentatricopeptide repeat-containing protein, chloroplastic"/>
    <property type="match status" value="1"/>
</dbReference>
<dbReference type="Gene3D" id="1.25.40.10">
    <property type="entry name" value="Tetratricopeptide repeat domain"/>
    <property type="match status" value="2"/>
</dbReference>
<gene>
    <name evidence="3" type="ORF">K7X08_016662</name>
</gene>
<evidence type="ECO:0008006" key="5">
    <source>
        <dbReference type="Google" id="ProtNLM"/>
    </source>
</evidence>
<proteinExistence type="predicted"/>
<evidence type="ECO:0000256" key="2">
    <source>
        <dbReference type="PROSITE-ProRule" id="PRU00708"/>
    </source>
</evidence>
<feature type="repeat" description="PPR" evidence="2">
    <location>
        <begin position="245"/>
        <end position="279"/>
    </location>
</feature>
<feature type="repeat" description="PPR" evidence="2">
    <location>
        <begin position="24"/>
        <end position="58"/>
    </location>
</feature>
<name>A0A9Q1R2B3_9SOLA</name>
<evidence type="ECO:0000256" key="1">
    <source>
        <dbReference type="ARBA" id="ARBA00022737"/>
    </source>
</evidence>
<dbReference type="Pfam" id="PF01535">
    <property type="entry name" value="PPR"/>
    <property type="match status" value="3"/>
</dbReference>
<accession>A0A9Q1R2B3</accession>
<dbReference type="InterPro" id="IPR050421">
    <property type="entry name" value="PPR"/>
</dbReference>
<dbReference type="InterPro" id="IPR002885">
    <property type="entry name" value="PPR_rpt"/>
</dbReference>
<dbReference type="AlphaFoldDB" id="A0A9Q1R2B3"/>
<dbReference type="PANTHER" id="PTHR47928">
    <property type="entry name" value="REPEAT-CONTAINING PROTEIN, PUTATIVE-RELATED"/>
    <property type="match status" value="1"/>
</dbReference>
<dbReference type="OrthoDB" id="185373at2759"/>
<evidence type="ECO:0000313" key="3">
    <source>
        <dbReference type="EMBL" id="KAJ8534934.1"/>
    </source>
</evidence>
<dbReference type="PROSITE" id="PS51375">
    <property type="entry name" value="PPR"/>
    <property type="match status" value="3"/>
</dbReference>
<comment type="caution">
    <text evidence="3">The sequence shown here is derived from an EMBL/GenBank/DDBJ whole genome shotgun (WGS) entry which is preliminary data.</text>
</comment>
<keyword evidence="4" id="KW-1185">Reference proteome</keyword>
<dbReference type="EMBL" id="JAJAGQ010000019">
    <property type="protein sequence ID" value="KAJ8534934.1"/>
    <property type="molecule type" value="Genomic_DNA"/>
</dbReference>
<dbReference type="PANTHER" id="PTHR47928:SF207">
    <property type="entry name" value="PENTATRICOPEPTIDE REPEAT-CONTAINING PROTEIN"/>
    <property type="match status" value="1"/>
</dbReference>
<dbReference type="NCBIfam" id="TIGR00756">
    <property type="entry name" value="PPR"/>
    <property type="match status" value="3"/>
</dbReference>
<feature type="repeat" description="PPR" evidence="2">
    <location>
        <begin position="123"/>
        <end position="157"/>
    </location>
</feature>
<organism evidence="3 4">
    <name type="scientific">Anisodus acutangulus</name>
    <dbReference type="NCBI Taxonomy" id="402998"/>
    <lineage>
        <taxon>Eukaryota</taxon>
        <taxon>Viridiplantae</taxon>
        <taxon>Streptophyta</taxon>
        <taxon>Embryophyta</taxon>
        <taxon>Tracheophyta</taxon>
        <taxon>Spermatophyta</taxon>
        <taxon>Magnoliopsida</taxon>
        <taxon>eudicotyledons</taxon>
        <taxon>Gunneridae</taxon>
        <taxon>Pentapetalae</taxon>
        <taxon>asterids</taxon>
        <taxon>lamiids</taxon>
        <taxon>Solanales</taxon>
        <taxon>Solanaceae</taxon>
        <taxon>Solanoideae</taxon>
        <taxon>Hyoscyameae</taxon>
        <taxon>Anisodus</taxon>
    </lineage>
</organism>
<protein>
    <recommendedName>
        <fullName evidence="5">Pentatricopeptide repeat-containing protein</fullName>
    </recommendedName>
</protein>
<dbReference type="InterPro" id="IPR011990">
    <property type="entry name" value="TPR-like_helical_dom_sf"/>
</dbReference>
<dbReference type="Pfam" id="PF12854">
    <property type="entry name" value="PPR_1"/>
    <property type="match status" value="1"/>
</dbReference>
<sequence length="279" mass="31751">MKSPQSHHSITYQEDGSRNEKLVHKSHYFRLLRSLCKQGKLEEATKLLNEMEYVGPEFYGELLQGCVYERHLQLGQQIHAKILKSGDFFAKNEYIETKLVIFYAKCDAFNVSNNLFARLRKQNVFSWVAIIGLHCRNNMSEEALRKFIQMLENGILGDNFVLPNVLKAYGALNYVAFGKCVHGHVLKLASANLCALQQGKQGHTISILSGLDLDNILGTSLINFYAKVGLVNDVELIFDRLIEKDVVTWNLLISCYAQSGQIDKALDLSRLMRLKGFRF</sequence>
<dbReference type="Proteomes" id="UP001152561">
    <property type="component" value="Unassembled WGS sequence"/>
</dbReference>
<reference evidence="4" key="1">
    <citation type="journal article" date="2023" name="Proc. Natl. Acad. Sci. U.S.A.">
        <title>Genomic and structural basis for evolution of tropane alkaloid biosynthesis.</title>
        <authorList>
            <person name="Wanga Y.-J."/>
            <person name="Taina T."/>
            <person name="Yua J.-Y."/>
            <person name="Lia J."/>
            <person name="Xua B."/>
            <person name="Chenc J."/>
            <person name="D'Auriad J.C."/>
            <person name="Huanga J.-P."/>
            <person name="Huanga S.-X."/>
        </authorList>
    </citation>
    <scope>NUCLEOTIDE SEQUENCE [LARGE SCALE GENOMIC DNA]</scope>
    <source>
        <strain evidence="4">cv. KIB-2019</strain>
    </source>
</reference>
<evidence type="ECO:0000313" key="4">
    <source>
        <dbReference type="Proteomes" id="UP001152561"/>
    </source>
</evidence>